<dbReference type="GO" id="GO:0032991">
    <property type="term" value="C:protein-containing complex"/>
    <property type="evidence" value="ECO:0007669"/>
    <property type="project" value="TreeGrafter"/>
</dbReference>
<dbReference type="PANTHER" id="PTHR14614:SF44">
    <property type="entry name" value="PROTEIN N-LYSINE METHYLTRANSFERASE METTL21D"/>
    <property type="match status" value="1"/>
</dbReference>
<dbReference type="Gene3D" id="3.40.50.150">
    <property type="entry name" value="Vaccinia Virus protein VP39"/>
    <property type="match status" value="1"/>
</dbReference>
<dbReference type="Pfam" id="PF10294">
    <property type="entry name" value="Methyltransf_16"/>
    <property type="match status" value="1"/>
</dbReference>
<dbReference type="EMBL" id="GEBQ01020402">
    <property type="protein sequence ID" value="JAT19575.1"/>
    <property type="molecule type" value="Transcribed_RNA"/>
</dbReference>
<protein>
    <submittedName>
        <fullName evidence="1">Uncharacterized protein</fullName>
    </submittedName>
</protein>
<name>A0A1B6L7E1_9HEMI</name>
<reference evidence="1" key="1">
    <citation type="submission" date="2015-11" db="EMBL/GenBank/DDBJ databases">
        <title>De novo transcriptome assembly of four potential Pierce s Disease insect vectors from Arizona vineyards.</title>
        <authorList>
            <person name="Tassone E.E."/>
        </authorList>
    </citation>
    <scope>NUCLEOTIDE SEQUENCE</scope>
</reference>
<sequence length="271" mass="30667">MGVGFLRDSKRGAVCVKLFLTKQQRHLSIFAKIGLSYSFESSFFGFNNFIMSQTFVRSFDIESINKTLKMQQKSVGDVSCVIWDAAIVLSKYLEILYSKNKEYFMNKQVIELGAGLGCAGLVASCLGAHVTMTDLPEVIENLKNNIECNKLVWESCGGNAQARSLKWGSSDIDAYSPPDVLIATDCVYYEESVEPLVQTMTALSSDKTEILVCQEERDTEQQQHAWKLFRDLFTKHFEYTKVPLKDQHSLYSSDEIVIFRGRKKSQLSLVN</sequence>
<dbReference type="InterPro" id="IPR019410">
    <property type="entry name" value="Methyltransf_16"/>
</dbReference>
<dbReference type="InterPro" id="IPR029063">
    <property type="entry name" value="SAM-dependent_MTases_sf"/>
</dbReference>
<dbReference type="GO" id="GO:0005829">
    <property type="term" value="C:cytosol"/>
    <property type="evidence" value="ECO:0007669"/>
    <property type="project" value="TreeGrafter"/>
</dbReference>
<accession>A0A1B6L7E1</accession>
<proteinExistence type="predicted"/>
<dbReference type="AlphaFoldDB" id="A0A1B6L7E1"/>
<gene>
    <name evidence="1" type="ORF">g.5681</name>
</gene>
<dbReference type="PANTHER" id="PTHR14614">
    <property type="entry name" value="HEPATOCELLULAR CARCINOMA-ASSOCIATED ANTIGEN"/>
    <property type="match status" value="1"/>
</dbReference>
<dbReference type="SUPFAM" id="SSF53335">
    <property type="entry name" value="S-adenosyl-L-methionine-dependent methyltransferases"/>
    <property type="match status" value="1"/>
</dbReference>
<evidence type="ECO:0000313" key="1">
    <source>
        <dbReference type="EMBL" id="JAT19575.1"/>
    </source>
</evidence>
<organism evidence="1">
    <name type="scientific">Graphocephala atropunctata</name>
    <dbReference type="NCBI Taxonomy" id="36148"/>
    <lineage>
        <taxon>Eukaryota</taxon>
        <taxon>Metazoa</taxon>
        <taxon>Ecdysozoa</taxon>
        <taxon>Arthropoda</taxon>
        <taxon>Hexapoda</taxon>
        <taxon>Insecta</taxon>
        <taxon>Pterygota</taxon>
        <taxon>Neoptera</taxon>
        <taxon>Paraneoptera</taxon>
        <taxon>Hemiptera</taxon>
        <taxon>Auchenorrhyncha</taxon>
        <taxon>Membracoidea</taxon>
        <taxon>Cicadellidae</taxon>
        <taxon>Cicadellinae</taxon>
        <taxon>Cicadellini</taxon>
        <taxon>Graphocephala</taxon>
    </lineage>
</organism>